<dbReference type="Proteomes" id="UP000485058">
    <property type="component" value="Unassembled WGS sequence"/>
</dbReference>
<name>A0A6A0AKJ9_HAELA</name>
<dbReference type="EMBL" id="BLLF01006546">
    <property type="protein sequence ID" value="GFH32347.1"/>
    <property type="molecule type" value="Genomic_DNA"/>
</dbReference>
<gene>
    <name evidence="1" type="ORF">HaLaN_31554</name>
</gene>
<evidence type="ECO:0000313" key="1">
    <source>
        <dbReference type="EMBL" id="GFH32347.1"/>
    </source>
</evidence>
<proteinExistence type="predicted"/>
<feature type="non-terminal residue" evidence="1">
    <location>
        <position position="1"/>
    </location>
</feature>
<comment type="caution">
    <text evidence="1">The sequence shown here is derived from an EMBL/GenBank/DDBJ whole genome shotgun (WGS) entry which is preliminary data.</text>
</comment>
<evidence type="ECO:0000313" key="2">
    <source>
        <dbReference type="Proteomes" id="UP000485058"/>
    </source>
</evidence>
<feature type="non-terminal residue" evidence="1">
    <location>
        <position position="45"/>
    </location>
</feature>
<dbReference type="AlphaFoldDB" id="A0A6A0AKJ9"/>
<protein>
    <submittedName>
        <fullName evidence="1">Uncharacterized protein</fullName>
    </submittedName>
</protein>
<organism evidence="1 2">
    <name type="scientific">Haematococcus lacustris</name>
    <name type="common">Green alga</name>
    <name type="synonym">Haematococcus pluvialis</name>
    <dbReference type="NCBI Taxonomy" id="44745"/>
    <lineage>
        <taxon>Eukaryota</taxon>
        <taxon>Viridiplantae</taxon>
        <taxon>Chlorophyta</taxon>
        <taxon>core chlorophytes</taxon>
        <taxon>Chlorophyceae</taxon>
        <taxon>CS clade</taxon>
        <taxon>Chlamydomonadales</taxon>
        <taxon>Haematococcaceae</taxon>
        <taxon>Haematococcus</taxon>
    </lineage>
</organism>
<keyword evidence="2" id="KW-1185">Reference proteome</keyword>
<reference evidence="1 2" key="1">
    <citation type="submission" date="2020-02" db="EMBL/GenBank/DDBJ databases">
        <title>Draft genome sequence of Haematococcus lacustris strain NIES-144.</title>
        <authorList>
            <person name="Morimoto D."/>
            <person name="Nakagawa S."/>
            <person name="Yoshida T."/>
            <person name="Sawayama S."/>
        </authorList>
    </citation>
    <scope>NUCLEOTIDE SEQUENCE [LARGE SCALE GENOMIC DNA]</scope>
    <source>
        <strain evidence="1 2">NIES-144</strain>
    </source>
</reference>
<sequence>MAGCQDCIIAYHHSKACKLVKQLGVFDTFAELEFSLTAVLTDWSQ</sequence>
<accession>A0A6A0AKJ9</accession>